<reference evidence="2 5" key="1">
    <citation type="submission" date="2019-06" db="EMBL/GenBank/DDBJ databases">
        <title>Evolution of Burkholderia multivorans in the lungs of Cystic Fibrosis patients.</title>
        <authorList>
            <person name="Moreira L.M."/>
        </authorList>
    </citation>
    <scope>NUCLEOTIDE SEQUENCE [LARGE SCALE GENOMIC DNA]</scope>
    <source>
        <strain evidence="2 5">VC13239</strain>
    </source>
</reference>
<keyword evidence="1" id="KW-0812">Transmembrane</keyword>
<dbReference type="GeneID" id="93171929"/>
<evidence type="ECO:0000313" key="2">
    <source>
        <dbReference type="EMBL" id="MDR8757403.1"/>
    </source>
</evidence>
<dbReference type="RefSeq" id="WP_244131499.1">
    <property type="nucleotide sequence ID" value="NZ_CABVPP010000046.1"/>
</dbReference>
<keyword evidence="5" id="KW-1185">Reference proteome</keyword>
<keyword evidence="1" id="KW-1133">Transmembrane helix</keyword>
<evidence type="ECO:0000313" key="4">
    <source>
        <dbReference type="Proteomes" id="UP000494162"/>
    </source>
</evidence>
<dbReference type="AlphaFoldDB" id="A0A6P2P167"/>
<feature type="transmembrane region" description="Helical" evidence="1">
    <location>
        <begin position="48"/>
        <end position="70"/>
    </location>
</feature>
<keyword evidence="1" id="KW-0472">Membrane</keyword>
<accession>A0A6P2P167</accession>
<gene>
    <name evidence="3" type="ORF">BPS26883_04882</name>
    <name evidence="2" type="ORF">FEQ00_05856</name>
</gene>
<dbReference type="Proteomes" id="UP000494162">
    <property type="component" value="Unassembled WGS sequence"/>
</dbReference>
<dbReference type="EMBL" id="VJSY01000060">
    <property type="protein sequence ID" value="MDR8757403.1"/>
    <property type="molecule type" value="Genomic_DNA"/>
</dbReference>
<protein>
    <submittedName>
        <fullName evidence="3">Uncharacterized protein</fullName>
    </submittedName>
</protein>
<evidence type="ECO:0000256" key="1">
    <source>
        <dbReference type="SAM" id="Phobius"/>
    </source>
</evidence>
<dbReference type="Proteomes" id="UP001248067">
    <property type="component" value="Unassembled WGS sequence"/>
</dbReference>
<sequence length="166" mass="18474">MNGLAIGVQAAGMIVLAAVVLLGITVGLLIVVLYSFSRHEGRLERMKSGMKALCSALAIVILLFCAGVYYKDARLRARATQFVTELSRGDGGRYTARYAYLGGERILLRLYRTSDMRLLAERTYAYPDAVRLIWTKESLIFDTAVDYDGEIRLPPTGFDRFKAILP</sequence>
<reference evidence="3 4" key="2">
    <citation type="submission" date="2019-09" db="EMBL/GenBank/DDBJ databases">
        <authorList>
            <person name="Depoorter E."/>
        </authorList>
    </citation>
    <scope>NUCLEOTIDE SEQUENCE [LARGE SCALE GENOMIC DNA]</scope>
    <source>
        <strain evidence="3">LMG 26883</strain>
    </source>
</reference>
<feature type="transmembrane region" description="Helical" evidence="1">
    <location>
        <begin position="6"/>
        <end position="36"/>
    </location>
</feature>
<proteinExistence type="predicted"/>
<dbReference type="EMBL" id="CABVPP010000046">
    <property type="protein sequence ID" value="VWC00789.1"/>
    <property type="molecule type" value="Genomic_DNA"/>
</dbReference>
<name>A0A6P2P167_9BURK</name>
<evidence type="ECO:0000313" key="5">
    <source>
        <dbReference type="Proteomes" id="UP001248067"/>
    </source>
</evidence>
<evidence type="ECO:0000313" key="3">
    <source>
        <dbReference type="EMBL" id="VWC00789.1"/>
    </source>
</evidence>
<organism evidence="3 4">
    <name type="scientific">Burkholderia pseudomultivorans</name>
    <dbReference type="NCBI Taxonomy" id="1207504"/>
    <lineage>
        <taxon>Bacteria</taxon>
        <taxon>Pseudomonadati</taxon>
        <taxon>Pseudomonadota</taxon>
        <taxon>Betaproteobacteria</taxon>
        <taxon>Burkholderiales</taxon>
        <taxon>Burkholderiaceae</taxon>
        <taxon>Burkholderia</taxon>
        <taxon>Burkholderia cepacia complex</taxon>
    </lineage>
</organism>